<organism evidence="1 2">
    <name type="scientific">Actinoplanes derwentensis</name>
    <dbReference type="NCBI Taxonomy" id="113562"/>
    <lineage>
        <taxon>Bacteria</taxon>
        <taxon>Bacillati</taxon>
        <taxon>Actinomycetota</taxon>
        <taxon>Actinomycetes</taxon>
        <taxon>Micromonosporales</taxon>
        <taxon>Micromonosporaceae</taxon>
        <taxon>Actinoplanes</taxon>
    </lineage>
</organism>
<accession>A0A1H2CVJ0</accession>
<proteinExistence type="predicted"/>
<dbReference type="InterPro" id="IPR009097">
    <property type="entry name" value="Cyclic_Pdiesterase"/>
</dbReference>
<evidence type="ECO:0000313" key="2">
    <source>
        <dbReference type="Proteomes" id="UP000198688"/>
    </source>
</evidence>
<protein>
    <recommendedName>
        <fullName evidence="3">2'-5' RNA ligase superfamily protein</fullName>
    </recommendedName>
</protein>
<name>A0A1H2CVJ0_9ACTN</name>
<sequence>MPAGTLTAGPALAATTAVMLDIDGDQPGQLWTTLTTSVRQAITDVLGSKAVANPPGPPHITLAYGIGDTDSGPIQGALRHRARPARAPLTIDAVYLVDVIQDPQQAVYHWSTVTSFLLG</sequence>
<keyword evidence="2" id="KW-1185">Reference proteome</keyword>
<dbReference type="EMBL" id="LT629758">
    <property type="protein sequence ID" value="SDT74538.1"/>
    <property type="molecule type" value="Genomic_DNA"/>
</dbReference>
<dbReference type="AlphaFoldDB" id="A0A1H2CVJ0"/>
<evidence type="ECO:0008006" key="3">
    <source>
        <dbReference type="Google" id="ProtNLM"/>
    </source>
</evidence>
<reference evidence="1 2" key="1">
    <citation type="submission" date="2016-10" db="EMBL/GenBank/DDBJ databases">
        <authorList>
            <person name="de Groot N.N."/>
        </authorList>
    </citation>
    <scope>NUCLEOTIDE SEQUENCE [LARGE SCALE GENOMIC DNA]</scope>
    <source>
        <strain evidence="1 2">DSM 43941</strain>
    </source>
</reference>
<gene>
    <name evidence="1" type="ORF">SAMN04489716_7013</name>
</gene>
<dbReference type="SUPFAM" id="SSF55144">
    <property type="entry name" value="LigT-like"/>
    <property type="match status" value="1"/>
</dbReference>
<dbReference type="Proteomes" id="UP000198688">
    <property type="component" value="Chromosome I"/>
</dbReference>
<evidence type="ECO:0000313" key="1">
    <source>
        <dbReference type="EMBL" id="SDT74538.1"/>
    </source>
</evidence>